<gene>
    <name evidence="2" type="ORF">T4D_8970</name>
</gene>
<keyword evidence="1" id="KW-0472">Membrane</keyword>
<comment type="caution">
    <text evidence="2">The sequence shown here is derived from an EMBL/GenBank/DDBJ whole genome shotgun (WGS) entry which is preliminary data.</text>
</comment>
<protein>
    <submittedName>
        <fullName evidence="2">Uncharacterized protein</fullName>
    </submittedName>
</protein>
<name>A0A0V1FR89_TRIPS</name>
<organism evidence="2 3">
    <name type="scientific">Trichinella pseudospiralis</name>
    <name type="common">Parasitic roundworm</name>
    <dbReference type="NCBI Taxonomy" id="6337"/>
    <lineage>
        <taxon>Eukaryota</taxon>
        <taxon>Metazoa</taxon>
        <taxon>Ecdysozoa</taxon>
        <taxon>Nematoda</taxon>
        <taxon>Enoplea</taxon>
        <taxon>Dorylaimia</taxon>
        <taxon>Trichinellida</taxon>
        <taxon>Trichinellidae</taxon>
        <taxon>Trichinella</taxon>
    </lineage>
</organism>
<dbReference type="Proteomes" id="UP000054995">
    <property type="component" value="Unassembled WGS sequence"/>
</dbReference>
<dbReference type="EMBL" id="JYDT01000041">
    <property type="protein sequence ID" value="KRY88478.1"/>
    <property type="molecule type" value="Genomic_DNA"/>
</dbReference>
<accession>A0A0V1FR89</accession>
<sequence length="96" mass="11165">MTFSVLRVCMRFALIRIIHCEKGKRVRPLLFVAIEIHFVIISFGSIIAQLYSMICVIIPLNLFCQNENEIKCCIPTAFALLYRIDYVKFSDVTFEL</sequence>
<feature type="transmembrane region" description="Helical" evidence="1">
    <location>
        <begin position="29"/>
        <end position="51"/>
    </location>
</feature>
<evidence type="ECO:0000313" key="2">
    <source>
        <dbReference type="EMBL" id="KRY88478.1"/>
    </source>
</evidence>
<dbReference type="OrthoDB" id="10516496at2759"/>
<keyword evidence="1" id="KW-0812">Transmembrane</keyword>
<keyword evidence="3" id="KW-1185">Reference proteome</keyword>
<evidence type="ECO:0000313" key="3">
    <source>
        <dbReference type="Proteomes" id="UP000054995"/>
    </source>
</evidence>
<reference evidence="2 3" key="1">
    <citation type="submission" date="2015-01" db="EMBL/GenBank/DDBJ databases">
        <title>Evolution of Trichinella species and genotypes.</title>
        <authorList>
            <person name="Korhonen P.K."/>
            <person name="Edoardo P."/>
            <person name="Giuseppe L.R."/>
            <person name="Gasser R.B."/>
        </authorList>
    </citation>
    <scope>NUCLEOTIDE SEQUENCE [LARGE SCALE GENOMIC DNA]</scope>
    <source>
        <strain evidence="2">ISS470</strain>
    </source>
</reference>
<proteinExistence type="predicted"/>
<evidence type="ECO:0000256" key="1">
    <source>
        <dbReference type="SAM" id="Phobius"/>
    </source>
</evidence>
<keyword evidence="1" id="KW-1133">Transmembrane helix</keyword>
<dbReference type="AlphaFoldDB" id="A0A0V1FR89"/>